<comment type="caution">
    <text evidence="5">The sequence shown here is derived from an EMBL/GenBank/DDBJ whole genome shotgun (WGS) entry which is preliminary data.</text>
</comment>
<evidence type="ECO:0000313" key="5">
    <source>
        <dbReference type="EMBL" id="MFC0246983.1"/>
    </source>
</evidence>
<reference evidence="5 6" key="1">
    <citation type="submission" date="2024-09" db="EMBL/GenBank/DDBJ databases">
        <authorList>
            <person name="Sun Q."/>
            <person name="Mori K."/>
        </authorList>
    </citation>
    <scope>NUCLEOTIDE SEQUENCE [LARGE SCALE GENOMIC DNA]</scope>
    <source>
        <strain evidence="5 6">CCM 7609</strain>
    </source>
</reference>
<evidence type="ECO:0000256" key="2">
    <source>
        <dbReference type="ARBA" id="ARBA00023002"/>
    </source>
</evidence>
<evidence type="ECO:0000259" key="4">
    <source>
        <dbReference type="SMART" id="SM00903"/>
    </source>
</evidence>
<protein>
    <submittedName>
        <fullName evidence="5">Flavin reductase family protein</fullName>
        <ecNumber evidence="5">1.-.-.-</ecNumber>
    </submittedName>
</protein>
<evidence type="ECO:0000313" key="6">
    <source>
        <dbReference type="Proteomes" id="UP001589766"/>
    </source>
</evidence>
<dbReference type="InterPro" id="IPR012349">
    <property type="entry name" value="Split_barrel_FMN-bd"/>
</dbReference>
<keyword evidence="2 5" id="KW-0560">Oxidoreductase</keyword>
<dbReference type="EC" id="1.-.-.-" evidence="5"/>
<name>A0ABV6F0D9_9MICC</name>
<dbReference type="SUPFAM" id="SSF50475">
    <property type="entry name" value="FMN-binding split barrel"/>
    <property type="match status" value="1"/>
</dbReference>
<dbReference type="InterPro" id="IPR002563">
    <property type="entry name" value="Flavin_Rdtase-like_dom"/>
</dbReference>
<dbReference type="PANTHER" id="PTHR30466:SF11">
    <property type="entry name" value="FLAVIN-DEPENDENT MONOOXYGENASE, REDUCTASE SUBUNIT HSAB"/>
    <property type="match status" value="1"/>
</dbReference>
<comment type="similarity">
    <text evidence="1">Belongs to the non-flavoprotein flavin reductase family.</text>
</comment>
<sequence>MMNKLQESTESLKSQQTVLESPTERFERGDSLTEKTDGEAIVESAVESVEAQEGPSFDPRALRQTFGQFATGVTVVTYEFEGEYYGATVNSFTSVSIDPPLLLVSFMRTAKAAERLMTRPFTINVLAGDQKTTALQFAGKPQAGHEIPWNFSHGSPRIKDSLAHFSCEPWREYDGGDHVLVLGKVVDFGYAQDKVSLVFYRGQWHRVADTPPPLWLEWVNQHG</sequence>
<proteinExistence type="inferred from homology"/>
<dbReference type="SMART" id="SM00903">
    <property type="entry name" value="Flavin_Reduct"/>
    <property type="match status" value="1"/>
</dbReference>
<dbReference type="EMBL" id="JBHLWH010000001">
    <property type="protein sequence ID" value="MFC0246983.1"/>
    <property type="molecule type" value="Genomic_DNA"/>
</dbReference>
<dbReference type="RefSeq" id="WP_378039774.1">
    <property type="nucleotide sequence ID" value="NZ_JBHLWH010000001.1"/>
</dbReference>
<feature type="domain" description="Flavin reductase like" evidence="4">
    <location>
        <begin position="66"/>
        <end position="206"/>
    </location>
</feature>
<dbReference type="GO" id="GO:0016491">
    <property type="term" value="F:oxidoreductase activity"/>
    <property type="evidence" value="ECO:0007669"/>
    <property type="project" value="UniProtKB-KW"/>
</dbReference>
<dbReference type="Pfam" id="PF01613">
    <property type="entry name" value="Flavin_Reduct"/>
    <property type="match status" value="1"/>
</dbReference>
<gene>
    <name evidence="5" type="ORF">ACFFIO_00515</name>
</gene>
<feature type="region of interest" description="Disordered" evidence="3">
    <location>
        <begin position="1"/>
        <end position="39"/>
    </location>
</feature>
<evidence type="ECO:0000256" key="1">
    <source>
        <dbReference type="ARBA" id="ARBA00008898"/>
    </source>
</evidence>
<organism evidence="5 6">
    <name type="scientific">Citricoccus parietis</name>
    <dbReference type="NCBI Taxonomy" id="592307"/>
    <lineage>
        <taxon>Bacteria</taxon>
        <taxon>Bacillati</taxon>
        <taxon>Actinomycetota</taxon>
        <taxon>Actinomycetes</taxon>
        <taxon>Micrococcales</taxon>
        <taxon>Micrococcaceae</taxon>
        <taxon>Citricoccus</taxon>
    </lineage>
</organism>
<dbReference type="Gene3D" id="2.30.110.10">
    <property type="entry name" value="Electron Transport, Fmn-binding Protein, Chain A"/>
    <property type="match status" value="1"/>
</dbReference>
<feature type="compositionally biased region" description="Basic and acidic residues" evidence="3">
    <location>
        <begin position="22"/>
        <end position="38"/>
    </location>
</feature>
<feature type="compositionally biased region" description="Polar residues" evidence="3">
    <location>
        <begin position="1"/>
        <end position="20"/>
    </location>
</feature>
<dbReference type="PANTHER" id="PTHR30466">
    <property type="entry name" value="FLAVIN REDUCTASE"/>
    <property type="match status" value="1"/>
</dbReference>
<evidence type="ECO:0000256" key="3">
    <source>
        <dbReference type="SAM" id="MobiDB-lite"/>
    </source>
</evidence>
<keyword evidence="6" id="KW-1185">Reference proteome</keyword>
<dbReference type="InterPro" id="IPR050268">
    <property type="entry name" value="NADH-dep_flavin_reductase"/>
</dbReference>
<accession>A0ABV6F0D9</accession>
<dbReference type="Proteomes" id="UP001589766">
    <property type="component" value="Unassembled WGS sequence"/>
</dbReference>